<dbReference type="AlphaFoldDB" id="A0A165CCB3"/>
<evidence type="ECO:0000256" key="7">
    <source>
        <dbReference type="SAM" id="Phobius"/>
    </source>
</evidence>
<evidence type="ECO:0008006" key="10">
    <source>
        <dbReference type="Google" id="ProtNLM"/>
    </source>
</evidence>
<feature type="non-terminal residue" evidence="8">
    <location>
        <position position="1"/>
    </location>
</feature>
<dbReference type="Pfam" id="PF05705">
    <property type="entry name" value="DUF829"/>
    <property type="match status" value="1"/>
</dbReference>
<evidence type="ECO:0000256" key="3">
    <source>
        <dbReference type="ARBA" id="ARBA00022989"/>
    </source>
</evidence>
<evidence type="ECO:0000313" key="9">
    <source>
        <dbReference type="Proteomes" id="UP000077266"/>
    </source>
</evidence>
<keyword evidence="3 7" id="KW-1133">Transmembrane helix</keyword>
<dbReference type="InParanoid" id="A0A165CCB3"/>
<name>A0A165CCB3_EXIGL</name>
<keyword evidence="4 7" id="KW-0472">Membrane</keyword>
<evidence type="ECO:0000256" key="2">
    <source>
        <dbReference type="ARBA" id="ARBA00022692"/>
    </source>
</evidence>
<evidence type="ECO:0000256" key="4">
    <source>
        <dbReference type="ARBA" id="ARBA00023136"/>
    </source>
</evidence>
<protein>
    <recommendedName>
        <fullName evidence="10">DUF829-domain-containing protein</fullName>
    </recommendedName>
</protein>
<accession>A0A165CCB3</accession>
<dbReference type="GO" id="GO:0031965">
    <property type="term" value="C:nuclear membrane"/>
    <property type="evidence" value="ECO:0007669"/>
    <property type="project" value="UniProtKB-SubCell"/>
</dbReference>
<dbReference type="OrthoDB" id="77878at2759"/>
<organism evidence="8 9">
    <name type="scientific">Exidia glandulosa HHB12029</name>
    <dbReference type="NCBI Taxonomy" id="1314781"/>
    <lineage>
        <taxon>Eukaryota</taxon>
        <taxon>Fungi</taxon>
        <taxon>Dikarya</taxon>
        <taxon>Basidiomycota</taxon>
        <taxon>Agaricomycotina</taxon>
        <taxon>Agaricomycetes</taxon>
        <taxon>Auriculariales</taxon>
        <taxon>Exidiaceae</taxon>
        <taxon>Exidia</taxon>
    </lineage>
</organism>
<comment type="subcellular location">
    <subcellularLocation>
        <location evidence="6">Endomembrane system</location>
        <topology evidence="6">Single-pass membrane protein</topology>
    </subcellularLocation>
    <subcellularLocation>
        <location evidence="1">Nucleus membrane</location>
    </subcellularLocation>
</comment>
<evidence type="ECO:0000313" key="8">
    <source>
        <dbReference type="EMBL" id="KZV82207.1"/>
    </source>
</evidence>
<dbReference type="PANTHER" id="PTHR12265:SF30">
    <property type="entry name" value="TRANSMEMBRANE PROTEIN 53"/>
    <property type="match status" value="1"/>
</dbReference>
<gene>
    <name evidence="8" type="ORF">EXIGLDRAFT_627377</name>
</gene>
<sequence length="146" mass="16387">VLDSCPGDHGLATTFAVLRPKGPVLSYVLAPLLYAIIAMRQRLEHRQPLFTEIRLALLQEELLSPFITASPVTERVYIYSTSDSVVKVEDVEAHVEAARTAGLHVDTEKFTTPSPHVGHARTDERRYWEAVARTWKKACHNARAKL</sequence>
<evidence type="ECO:0000256" key="1">
    <source>
        <dbReference type="ARBA" id="ARBA00004126"/>
    </source>
</evidence>
<proteinExistence type="predicted"/>
<reference evidence="8 9" key="1">
    <citation type="journal article" date="2016" name="Mol. Biol. Evol.">
        <title>Comparative Genomics of Early-Diverging Mushroom-Forming Fungi Provides Insights into the Origins of Lignocellulose Decay Capabilities.</title>
        <authorList>
            <person name="Nagy L.G."/>
            <person name="Riley R."/>
            <person name="Tritt A."/>
            <person name="Adam C."/>
            <person name="Daum C."/>
            <person name="Floudas D."/>
            <person name="Sun H."/>
            <person name="Yadav J.S."/>
            <person name="Pangilinan J."/>
            <person name="Larsson K.H."/>
            <person name="Matsuura K."/>
            <person name="Barry K."/>
            <person name="Labutti K."/>
            <person name="Kuo R."/>
            <person name="Ohm R.A."/>
            <person name="Bhattacharya S.S."/>
            <person name="Shirouzu T."/>
            <person name="Yoshinaga Y."/>
            <person name="Martin F.M."/>
            <person name="Grigoriev I.V."/>
            <person name="Hibbett D.S."/>
        </authorList>
    </citation>
    <scope>NUCLEOTIDE SEQUENCE [LARGE SCALE GENOMIC DNA]</scope>
    <source>
        <strain evidence="8 9">HHB12029</strain>
    </source>
</reference>
<dbReference type="InterPro" id="IPR008547">
    <property type="entry name" value="DUF829_TMEM53"/>
</dbReference>
<dbReference type="Proteomes" id="UP000077266">
    <property type="component" value="Unassembled WGS sequence"/>
</dbReference>
<dbReference type="EMBL" id="KV426339">
    <property type="protein sequence ID" value="KZV82207.1"/>
    <property type="molecule type" value="Genomic_DNA"/>
</dbReference>
<feature type="transmembrane region" description="Helical" evidence="7">
    <location>
        <begin position="24"/>
        <end position="40"/>
    </location>
</feature>
<evidence type="ECO:0000256" key="5">
    <source>
        <dbReference type="ARBA" id="ARBA00023242"/>
    </source>
</evidence>
<evidence type="ECO:0000256" key="6">
    <source>
        <dbReference type="ARBA" id="ARBA00037847"/>
    </source>
</evidence>
<keyword evidence="9" id="KW-1185">Reference proteome</keyword>
<dbReference type="PANTHER" id="PTHR12265">
    <property type="entry name" value="TRANSMEMBRANE PROTEIN 53"/>
    <property type="match status" value="1"/>
</dbReference>
<keyword evidence="2 7" id="KW-0812">Transmembrane</keyword>
<keyword evidence="5" id="KW-0539">Nucleus</keyword>